<dbReference type="AlphaFoldDB" id="A0A067T1P8"/>
<gene>
    <name evidence="1" type="ORF">GALMADRAFT_139066</name>
</gene>
<dbReference type="EMBL" id="KL142377">
    <property type="protein sequence ID" value="KDR77041.1"/>
    <property type="molecule type" value="Genomic_DNA"/>
</dbReference>
<proteinExistence type="predicted"/>
<dbReference type="HOGENOM" id="CLU_1517955_0_0_1"/>
<dbReference type="OrthoDB" id="2686745at2759"/>
<evidence type="ECO:0000313" key="1">
    <source>
        <dbReference type="EMBL" id="KDR77041.1"/>
    </source>
</evidence>
<organism evidence="1 2">
    <name type="scientific">Galerina marginata (strain CBS 339.88)</name>
    <dbReference type="NCBI Taxonomy" id="685588"/>
    <lineage>
        <taxon>Eukaryota</taxon>
        <taxon>Fungi</taxon>
        <taxon>Dikarya</taxon>
        <taxon>Basidiomycota</taxon>
        <taxon>Agaricomycotina</taxon>
        <taxon>Agaricomycetes</taxon>
        <taxon>Agaricomycetidae</taxon>
        <taxon>Agaricales</taxon>
        <taxon>Agaricineae</taxon>
        <taxon>Strophariaceae</taxon>
        <taxon>Galerina</taxon>
    </lineage>
</organism>
<keyword evidence="2" id="KW-1185">Reference proteome</keyword>
<name>A0A067T1P8_GALM3</name>
<dbReference type="Proteomes" id="UP000027222">
    <property type="component" value="Unassembled WGS sequence"/>
</dbReference>
<reference evidence="2" key="1">
    <citation type="journal article" date="2014" name="Proc. Natl. Acad. Sci. U.S.A.">
        <title>Extensive sampling of basidiomycete genomes demonstrates inadequacy of the white-rot/brown-rot paradigm for wood decay fungi.</title>
        <authorList>
            <person name="Riley R."/>
            <person name="Salamov A.A."/>
            <person name="Brown D.W."/>
            <person name="Nagy L.G."/>
            <person name="Floudas D."/>
            <person name="Held B.W."/>
            <person name="Levasseur A."/>
            <person name="Lombard V."/>
            <person name="Morin E."/>
            <person name="Otillar R."/>
            <person name="Lindquist E.A."/>
            <person name="Sun H."/>
            <person name="LaButti K.M."/>
            <person name="Schmutz J."/>
            <person name="Jabbour D."/>
            <person name="Luo H."/>
            <person name="Baker S.E."/>
            <person name="Pisabarro A.G."/>
            <person name="Walton J.D."/>
            <person name="Blanchette R.A."/>
            <person name="Henrissat B."/>
            <person name="Martin F."/>
            <person name="Cullen D."/>
            <person name="Hibbett D.S."/>
            <person name="Grigoriev I.V."/>
        </authorList>
    </citation>
    <scope>NUCLEOTIDE SEQUENCE [LARGE SCALE GENOMIC DNA]</scope>
    <source>
        <strain evidence="2">CBS 339.88</strain>
    </source>
</reference>
<sequence>MPKVPSTRNLDRATQRWFSLKKSIPGSRLCNLVSPGPLQTLPLPPSSLTPSRLQQNLHTEGPRIQVHTNQVVSTPKPLNLINAKNFRGTLELSPELYGAVQDFILELAKKSLDLSLPIKEQDNEKVLSLRLEASAKYPFLLNYEDDWATLEFLRRLLKNSSARRRKSRQGNKGGGST</sequence>
<evidence type="ECO:0000313" key="2">
    <source>
        <dbReference type="Proteomes" id="UP000027222"/>
    </source>
</evidence>
<accession>A0A067T1P8</accession>
<protein>
    <submittedName>
        <fullName evidence="1">Uncharacterized protein</fullName>
    </submittedName>
</protein>